<dbReference type="OrthoDB" id="5383784at2759"/>
<gene>
    <name evidence="2" type="ORF">A1O9_00758</name>
</gene>
<evidence type="ECO:0000313" key="2">
    <source>
        <dbReference type="EMBL" id="KEF62785.1"/>
    </source>
</evidence>
<accession>A0A072Q4H9</accession>
<dbReference type="EMBL" id="AMGV01000001">
    <property type="protein sequence ID" value="KEF62785.1"/>
    <property type="molecule type" value="Genomic_DNA"/>
</dbReference>
<dbReference type="VEuPathDB" id="FungiDB:A1O9_00758"/>
<keyword evidence="3" id="KW-1185">Reference proteome</keyword>
<dbReference type="AlphaFoldDB" id="A0A072Q4H9"/>
<evidence type="ECO:0000313" key="3">
    <source>
        <dbReference type="Proteomes" id="UP000027920"/>
    </source>
</evidence>
<name>A0A072Q4H9_9EURO</name>
<protein>
    <submittedName>
        <fullName evidence="2">Uncharacterized protein</fullName>
    </submittedName>
</protein>
<feature type="region of interest" description="Disordered" evidence="1">
    <location>
        <begin position="540"/>
        <end position="589"/>
    </location>
</feature>
<evidence type="ECO:0000256" key="1">
    <source>
        <dbReference type="SAM" id="MobiDB-lite"/>
    </source>
</evidence>
<comment type="caution">
    <text evidence="2">The sequence shown here is derived from an EMBL/GenBank/DDBJ whole genome shotgun (WGS) entry which is preliminary data.</text>
</comment>
<organism evidence="2 3">
    <name type="scientific">Exophiala aquamarina CBS 119918</name>
    <dbReference type="NCBI Taxonomy" id="1182545"/>
    <lineage>
        <taxon>Eukaryota</taxon>
        <taxon>Fungi</taxon>
        <taxon>Dikarya</taxon>
        <taxon>Ascomycota</taxon>
        <taxon>Pezizomycotina</taxon>
        <taxon>Eurotiomycetes</taxon>
        <taxon>Chaetothyriomycetidae</taxon>
        <taxon>Chaetothyriales</taxon>
        <taxon>Herpotrichiellaceae</taxon>
        <taxon>Exophiala</taxon>
    </lineage>
</organism>
<dbReference type="GeneID" id="25275709"/>
<dbReference type="Proteomes" id="UP000027920">
    <property type="component" value="Unassembled WGS sequence"/>
</dbReference>
<proteinExistence type="predicted"/>
<dbReference type="HOGENOM" id="CLU_367597_0_0_1"/>
<reference evidence="2 3" key="1">
    <citation type="submission" date="2013-03" db="EMBL/GenBank/DDBJ databases">
        <title>The Genome Sequence of Exophiala aquamarina CBS 119918.</title>
        <authorList>
            <consortium name="The Broad Institute Genomics Platform"/>
            <person name="Cuomo C."/>
            <person name="de Hoog S."/>
            <person name="Gorbushina A."/>
            <person name="Walker B."/>
            <person name="Young S.K."/>
            <person name="Zeng Q."/>
            <person name="Gargeya S."/>
            <person name="Fitzgerald M."/>
            <person name="Haas B."/>
            <person name="Abouelleil A."/>
            <person name="Allen A.W."/>
            <person name="Alvarado L."/>
            <person name="Arachchi H.M."/>
            <person name="Berlin A.M."/>
            <person name="Chapman S.B."/>
            <person name="Gainer-Dewar J."/>
            <person name="Goldberg J."/>
            <person name="Griggs A."/>
            <person name="Gujja S."/>
            <person name="Hansen M."/>
            <person name="Howarth C."/>
            <person name="Imamovic A."/>
            <person name="Ireland A."/>
            <person name="Larimer J."/>
            <person name="McCowan C."/>
            <person name="Murphy C."/>
            <person name="Pearson M."/>
            <person name="Poon T.W."/>
            <person name="Priest M."/>
            <person name="Roberts A."/>
            <person name="Saif S."/>
            <person name="Shea T."/>
            <person name="Sisk P."/>
            <person name="Sykes S."/>
            <person name="Wortman J."/>
            <person name="Nusbaum C."/>
            <person name="Birren B."/>
        </authorList>
    </citation>
    <scope>NUCLEOTIDE SEQUENCE [LARGE SCALE GENOMIC DNA]</scope>
    <source>
        <strain evidence="2 3">CBS 119918</strain>
    </source>
</reference>
<dbReference type="RefSeq" id="XP_013265375.1">
    <property type="nucleotide sequence ID" value="XM_013409921.1"/>
</dbReference>
<sequence length="728" mass="81919">MHFAPILTVRFQGRSPFDPPLHDDHDQFILGPNVQHDTARNYVQQFDFRGHPRNLASEHSTKRLYRAQNDALATVGVVVRKAKMSRSNWQALTNSQKQSLVLDENIAGQNCGMVDDLFQKLALRWIISFRRRLLTYKSYLGLPVLVTMQSEWNIVGPRAFLFPGYPMAIIASLSNSLRRDTLGSNPGATLPRPFTTFQLKELPRILLREFLRLVWFGAEYPFYATSILQSLYLLPQGAMPPLSALIPSATGPPLSVSGNLVSTSWTFFLHRARNFALNPFVLAYVHDLLEQRLFMSIYARIRHFALKPDRADQISSLLYAQNDNQINFEASTTSPLEEKTKDSDVRSQTLAESLRVMFPVLFTLWDRILQMRSASLHVVLSEDMEAELINRSSYYYSQLLRESRRLSPEDRPPRQMLRMQAIRSAFGDYSLDPDHGTLSVELADDVVSLAGNSNASTSTPDPQDLFSAEDVLEQPSDARFADAESRVDAQRVDDTGHLVNTDEPAVTTDDVASIVAVWATEPSRVPVTSAFEPTIPLESLLEGGPPDARQTPEPRPATPVAGMLRAPSLPQATPRPLRRPTDLGDNPRPTREELFHHRRLLRNGDDSLYRVTTLSNHPAHTLALGFASIITPILMLPLEMMFLRSLTRNFLISRLNDTGAARRDPALADIWPLSPRMTLKDVGALSSPGFWGNWFLSLGMQAVINLITWTASTHFTLHLSRQFGWGKF</sequence>